<organism evidence="4 5">
    <name type="scientific">Effrenium voratum</name>
    <dbReference type="NCBI Taxonomy" id="2562239"/>
    <lineage>
        <taxon>Eukaryota</taxon>
        <taxon>Sar</taxon>
        <taxon>Alveolata</taxon>
        <taxon>Dinophyceae</taxon>
        <taxon>Suessiales</taxon>
        <taxon>Symbiodiniaceae</taxon>
        <taxon>Effrenium</taxon>
    </lineage>
</organism>
<dbReference type="PROSITE" id="PS51083">
    <property type="entry name" value="ZF_HIT"/>
    <property type="match status" value="1"/>
</dbReference>
<protein>
    <recommendedName>
        <fullName evidence="3">HIT-type domain-containing protein</fullName>
    </recommendedName>
</protein>
<evidence type="ECO:0000259" key="3">
    <source>
        <dbReference type="PROSITE" id="PS51083"/>
    </source>
</evidence>
<keyword evidence="1" id="KW-0863">Zinc-finger</keyword>
<keyword evidence="5" id="KW-1185">Reference proteome</keyword>
<evidence type="ECO:0000256" key="1">
    <source>
        <dbReference type="PROSITE-ProRule" id="PRU00453"/>
    </source>
</evidence>
<dbReference type="InterPro" id="IPR007529">
    <property type="entry name" value="Znf_HIT"/>
</dbReference>
<dbReference type="GO" id="GO:0008270">
    <property type="term" value="F:zinc ion binding"/>
    <property type="evidence" value="ECO:0007669"/>
    <property type="project" value="UniProtKB-UniRule"/>
</dbReference>
<keyword evidence="1" id="KW-0479">Metal-binding</keyword>
<sequence>MAQQVRRSERLRQVPRPPRQGLQGLKGLKGSERLQLLETDFAVADPLDASDGEAEKRKRRQGAESQALIGPKRRRFLFQELASRAEEGPNFFTCEANDTFRLATASTLPRRFFCPSCLKLARYKCPQCCGAFCSLGCQKLHKEVLCR</sequence>
<reference evidence="4" key="1">
    <citation type="submission" date="2023-08" db="EMBL/GenBank/DDBJ databases">
        <authorList>
            <person name="Chen Y."/>
            <person name="Shah S."/>
            <person name="Dougan E. K."/>
            <person name="Thang M."/>
            <person name="Chan C."/>
        </authorList>
    </citation>
    <scope>NUCLEOTIDE SEQUENCE</scope>
</reference>
<dbReference type="Proteomes" id="UP001178507">
    <property type="component" value="Unassembled WGS sequence"/>
</dbReference>
<feature type="domain" description="HIT-type" evidence="3">
    <location>
        <begin position="114"/>
        <end position="146"/>
    </location>
</feature>
<feature type="compositionally biased region" description="Basic and acidic residues" evidence="2">
    <location>
        <begin position="1"/>
        <end position="12"/>
    </location>
</feature>
<evidence type="ECO:0000256" key="2">
    <source>
        <dbReference type="SAM" id="MobiDB-lite"/>
    </source>
</evidence>
<keyword evidence="1" id="KW-0862">Zinc</keyword>
<dbReference type="EMBL" id="CAUJNA010000457">
    <property type="protein sequence ID" value="CAJ1377353.1"/>
    <property type="molecule type" value="Genomic_DNA"/>
</dbReference>
<evidence type="ECO:0000313" key="4">
    <source>
        <dbReference type="EMBL" id="CAJ1377353.1"/>
    </source>
</evidence>
<accession>A0AA36MRE7</accession>
<name>A0AA36MRE7_9DINO</name>
<dbReference type="AlphaFoldDB" id="A0AA36MRE7"/>
<gene>
    <name evidence="4" type="ORF">EVOR1521_LOCUS6174</name>
</gene>
<evidence type="ECO:0000313" key="5">
    <source>
        <dbReference type="Proteomes" id="UP001178507"/>
    </source>
</evidence>
<feature type="region of interest" description="Disordered" evidence="2">
    <location>
        <begin position="1"/>
        <end position="27"/>
    </location>
</feature>
<feature type="region of interest" description="Disordered" evidence="2">
    <location>
        <begin position="47"/>
        <end position="67"/>
    </location>
</feature>
<proteinExistence type="predicted"/>
<comment type="caution">
    <text evidence="4">The sequence shown here is derived from an EMBL/GenBank/DDBJ whole genome shotgun (WGS) entry which is preliminary data.</text>
</comment>
<dbReference type="SUPFAM" id="SSF144232">
    <property type="entry name" value="HIT/MYND zinc finger-like"/>
    <property type="match status" value="1"/>
</dbReference>